<dbReference type="InterPro" id="IPR031981">
    <property type="entry name" value="MIEAP_C"/>
</dbReference>
<protein>
    <recommendedName>
        <fullName evidence="1">Mitochondria-eating protein C-terminal domain-containing protein</fullName>
    </recommendedName>
</protein>
<accession>A0A8B6BRT5</accession>
<dbReference type="AlphaFoldDB" id="A0A8B6BRT5"/>
<evidence type="ECO:0000313" key="3">
    <source>
        <dbReference type="Proteomes" id="UP000596742"/>
    </source>
</evidence>
<dbReference type="Pfam" id="PF16026">
    <property type="entry name" value="MIEAP"/>
    <property type="match status" value="1"/>
</dbReference>
<feature type="domain" description="Mitochondria-eating protein C-terminal" evidence="1">
    <location>
        <begin position="382"/>
        <end position="539"/>
    </location>
</feature>
<dbReference type="EMBL" id="UYJE01000602">
    <property type="protein sequence ID" value="VDH94537.1"/>
    <property type="molecule type" value="Genomic_DNA"/>
</dbReference>
<sequence length="542" mass="63150">MTVDDKSTASNDILPSLEQARTNLQSVKHEKNAILFLSRWSNPRSIIEKKGLIQKEREADDKGSVIGSDITHQLLDPFIRENQQAIFHLKDLLQRLPLSIEQIDNQVSPVDPVKLPRMNDRDIDSTTEKVELLWNFAIKLKNELIKANQDLKHKIDSVVKWTTQETQEREKERKDHVKSLNEKDKIIQRYEVLAKVKDDDKRGLVSGPSGSKTSKLQQQIFDLQKIMAQNNEQYKKVCMERDDLRNRLKSVQRISHLENQIDQLRGLGTEKDDIIKSINHEKEELQTRLSSIAGEKLTKGNPSITDLGDPNRPMKISEMYGELYDNEWTDCMECTDVIKPQFEALEHSELEEIEYTSFVQTVVDNSQFKRCSLPWVLVFKCCYKECRMISENQIRTIRKSIEENLFLDTESEKDGVNVPGCKEVLFFRKQNGEEFAHQLISKQKLCGNVMKEWEYCNKSDILMQHLLKTAFFDKCVHLCWFMCIQEPMMFLHQKLLPGETFDKNEYKEFVKSGNKVGYIVWPALFLHENGPLLYKGVVQAYN</sequence>
<gene>
    <name evidence="2" type="ORF">MGAL_10B054653</name>
</gene>
<evidence type="ECO:0000313" key="2">
    <source>
        <dbReference type="EMBL" id="VDH94537.1"/>
    </source>
</evidence>
<name>A0A8B6BRT5_MYTGA</name>
<dbReference type="OrthoDB" id="6103356at2759"/>
<keyword evidence="3" id="KW-1185">Reference proteome</keyword>
<dbReference type="Proteomes" id="UP000596742">
    <property type="component" value="Unassembled WGS sequence"/>
</dbReference>
<reference evidence="2" key="1">
    <citation type="submission" date="2018-11" db="EMBL/GenBank/DDBJ databases">
        <authorList>
            <person name="Alioto T."/>
            <person name="Alioto T."/>
        </authorList>
    </citation>
    <scope>NUCLEOTIDE SEQUENCE</scope>
</reference>
<proteinExistence type="predicted"/>
<comment type="caution">
    <text evidence="2">The sequence shown here is derived from an EMBL/GenBank/DDBJ whole genome shotgun (WGS) entry which is preliminary data.</text>
</comment>
<evidence type="ECO:0000259" key="1">
    <source>
        <dbReference type="Pfam" id="PF16026"/>
    </source>
</evidence>
<organism evidence="2 3">
    <name type="scientific">Mytilus galloprovincialis</name>
    <name type="common">Mediterranean mussel</name>
    <dbReference type="NCBI Taxonomy" id="29158"/>
    <lineage>
        <taxon>Eukaryota</taxon>
        <taxon>Metazoa</taxon>
        <taxon>Spiralia</taxon>
        <taxon>Lophotrochozoa</taxon>
        <taxon>Mollusca</taxon>
        <taxon>Bivalvia</taxon>
        <taxon>Autobranchia</taxon>
        <taxon>Pteriomorphia</taxon>
        <taxon>Mytilida</taxon>
        <taxon>Mytiloidea</taxon>
        <taxon>Mytilidae</taxon>
        <taxon>Mytilinae</taxon>
        <taxon>Mytilus</taxon>
    </lineage>
</organism>